<dbReference type="KEGG" id="rhg:EXZ61_01185"/>
<dbReference type="Pfam" id="PF07963">
    <property type="entry name" value="N_methyl"/>
    <property type="match status" value="1"/>
</dbReference>
<keyword evidence="1" id="KW-0472">Membrane</keyword>
<dbReference type="EMBL" id="CP036282">
    <property type="protein sequence ID" value="QDL52896.1"/>
    <property type="molecule type" value="Genomic_DNA"/>
</dbReference>
<keyword evidence="1" id="KW-0812">Transmembrane</keyword>
<keyword evidence="1" id="KW-1133">Transmembrane helix</keyword>
<organism evidence="2 3">
    <name type="scientific">Rhodoferax aquaticus</name>
    <dbReference type="NCBI Taxonomy" id="2527691"/>
    <lineage>
        <taxon>Bacteria</taxon>
        <taxon>Pseudomonadati</taxon>
        <taxon>Pseudomonadota</taxon>
        <taxon>Betaproteobacteria</taxon>
        <taxon>Burkholderiales</taxon>
        <taxon>Comamonadaceae</taxon>
        <taxon>Rhodoferax</taxon>
    </lineage>
</organism>
<evidence type="ECO:0008006" key="4">
    <source>
        <dbReference type="Google" id="ProtNLM"/>
    </source>
</evidence>
<evidence type="ECO:0000256" key="1">
    <source>
        <dbReference type="SAM" id="Phobius"/>
    </source>
</evidence>
<feature type="transmembrane region" description="Helical" evidence="1">
    <location>
        <begin position="12"/>
        <end position="39"/>
    </location>
</feature>
<proteinExistence type="predicted"/>
<reference evidence="3" key="2">
    <citation type="journal article" date="2020" name="Int. J. Syst. Evol. Microbiol.">
        <title>Genomic insights into a novel species Rhodoferax aquaticus sp. nov., isolated from freshwater.</title>
        <authorList>
            <person name="Li T."/>
            <person name="Zhuo Y."/>
            <person name="Jin C.Z."/>
            <person name="Wu X."/>
            <person name="Ko S.R."/>
            <person name="Jin F.J."/>
            <person name="Ahn C.Y."/>
            <person name="Oh H.M."/>
            <person name="Lee H.G."/>
            <person name="Jin L."/>
        </authorList>
    </citation>
    <scope>NUCLEOTIDE SEQUENCE [LARGE SCALE GENOMIC DNA]</scope>
    <source>
        <strain evidence="3">Gr-4</strain>
    </source>
</reference>
<accession>A0A515EJS1</accession>
<dbReference type="AlphaFoldDB" id="A0A515EJS1"/>
<reference evidence="3" key="1">
    <citation type="submission" date="2019-02" db="EMBL/GenBank/DDBJ databases">
        <title>Complete genome sequence of Rhodoferax sp. Gr-4.</title>
        <authorList>
            <person name="Jin L."/>
        </authorList>
    </citation>
    <scope>NUCLEOTIDE SEQUENCE [LARGE SCALE GENOMIC DNA]</scope>
    <source>
        <strain evidence="3">Gr-4</strain>
    </source>
</reference>
<dbReference type="Proteomes" id="UP000317365">
    <property type="component" value="Chromosome"/>
</dbReference>
<keyword evidence="3" id="KW-1185">Reference proteome</keyword>
<evidence type="ECO:0000313" key="3">
    <source>
        <dbReference type="Proteomes" id="UP000317365"/>
    </source>
</evidence>
<evidence type="ECO:0000313" key="2">
    <source>
        <dbReference type="EMBL" id="QDL52896.1"/>
    </source>
</evidence>
<gene>
    <name evidence="2" type="ORF">EXZ61_01185</name>
</gene>
<sequence>MRDHIRPREHGGTLIEVLVAVALFLLGVVGVVSAMGVVVSNQADVQIRSEAAMRAESMLNTMWLNVDRTTPAATALSLQNFAHLTGTEQACNFAGAASSNNLVTAWVSDVTSGAGKLPGSTPAMQQILVDTTANNQVTITLCWQSSGDAAPRQYVLRSYVN</sequence>
<protein>
    <recommendedName>
        <fullName evidence="4">Type IV pilus modification protein PilV</fullName>
    </recommendedName>
</protein>
<name>A0A515EJS1_9BURK</name>
<dbReference type="InterPro" id="IPR012902">
    <property type="entry name" value="N_methyl_site"/>
</dbReference>